<keyword evidence="9" id="KW-1185">Reference proteome</keyword>
<protein>
    <recommendedName>
        <fullName evidence="5 6">o-succinylbenzoate synthase</fullName>
        <ecNumber evidence="5 6">4.2.1.113</ecNumber>
    </recommendedName>
</protein>
<dbReference type="InterPro" id="IPR029065">
    <property type="entry name" value="Enolase_C-like"/>
</dbReference>
<dbReference type="NCBIfam" id="TIGR01928">
    <property type="entry name" value="menC_lowGC_arch"/>
    <property type="match status" value="1"/>
</dbReference>
<evidence type="ECO:0000256" key="4">
    <source>
        <dbReference type="ARBA" id="ARBA00023239"/>
    </source>
</evidence>
<dbReference type="Pfam" id="PF02746">
    <property type="entry name" value="MR_MLE_N"/>
    <property type="match status" value="1"/>
</dbReference>
<gene>
    <name evidence="8" type="ORF">DES48_102271</name>
</gene>
<dbReference type="PANTHER" id="PTHR48073">
    <property type="entry name" value="O-SUCCINYLBENZOATE SYNTHASE-RELATED"/>
    <property type="match status" value="1"/>
</dbReference>
<dbReference type="InterPro" id="IPR036849">
    <property type="entry name" value="Enolase-like_C_sf"/>
</dbReference>
<evidence type="ECO:0000256" key="5">
    <source>
        <dbReference type="ARBA" id="ARBA00029491"/>
    </source>
</evidence>
<dbReference type="Pfam" id="PF13378">
    <property type="entry name" value="MR_MLE_C"/>
    <property type="match status" value="1"/>
</dbReference>
<dbReference type="GO" id="GO:0009234">
    <property type="term" value="P:menaquinone biosynthetic process"/>
    <property type="evidence" value="ECO:0007669"/>
    <property type="project" value="UniProtKB-UniRule"/>
</dbReference>
<dbReference type="InterPro" id="IPR029017">
    <property type="entry name" value="Enolase-like_N"/>
</dbReference>
<dbReference type="GO" id="GO:0043748">
    <property type="term" value="F:O-succinylbenzoate synthase activity"/>
    <property type="evidence" value="ECO:0007669"/>
    <property type="project" value="UniProtKB-EC"/>
</dbReference>
<evidence type="ECO:0000256" key="1">
    <source>
        <dbReference type="ARBA" id="ARBA00001968"/>
    </source>
</evidence>
<dbReference type="UniPathway" id="UPA01057">
    <property type="reaction ID" value="UER00165"/>
</dbReference>
<dbReference type="SFLD" id="SFLDF00009">
    <property type="entry name" value="o-succinylbenzoate_synthase"/>
    <property type="match status" value="1"/>
</dbReference>
<dbReference type="InterPro" id="IPR013342">
    <property type="entry name" value="Mandelate_racemase_C"/>
</dbReference>
<keyword evidence="2" id="KW-0479">Metal-binding</keyword>
<dbReference type="GO" id="GO:0046872">
    <property type="term" value="F:metal ion binding"/>
    <property type="evidence" value="ECO:0007669"/>
    <property type="project" value="UniProtKB-KW"/>
</dbReference>
<evidence type="ECO:0000256" key="2">
    <source>
        <dbReference type="ARBA" id="ARBA00022723"/>
    </source>
</evidence>
<evidence type="ECO:0000313" key="9">
    <source>
        <dbReference type="Proteomes" id="UP000252254"/>
    </source>
</evidence>
<dbReference type="UniPathway" id="UPA00079"/>
<dbReference type="Gene3D" id="3.20.20.120">
    <property type="entry name" value="Enolase-like C-terminal domain"/>
    <property type="match status" value="1"/>
</dbReference>
<dbReference type="RefSeq" id="WP_113867277.1">
    <property type="nucleotide sequence ID" value="NZ_BAABQN010000002.1"/>
</dbReference>
<comment type="caution">
    <text evidence="8">The sequence shown here is derived from an EMBL/GenBank/DDBJ whole genome shotgun (WGS) entry which is preliminary data.</text>
</comment>
<keyword evidence="4" id="KW-0456">Lyase</keyword>
<name>A0A366EDP2_9BACI</name>
<sequence length="371" mass="42036">MRKIVQVILHHLWMDYKYPFVTVHGKVAKKDFYIVEVIDQDGVRGYGETEAFPTPWYTEETTATTKIALENYLIPTLFQANIQHPEELNEQFQTIRRNHMAKAALEQAVWDLYAKKQQQPLYQLIGGTQETVPVGVSIGLKETDQALLDTIEEKIAAGYKRVKLKVRKGEEIDTLEKVRKVYPTLPLMIDANGSYSWKDKDRLLALDQFKLLMIEQPFPQNDFVDHAILQSMLETPLCLDESIHTVSDMKTAIALGSCQIVNVKLSRVGGFSAVKQIHDLAVAHDIPLWCGGMLEAGVGRAHSLAIATLPQFSLPADTASSSHYWHRDIIQPEVTLERGMIQLPQEPGLGYAVDHEALAFYRVDKHLYKNE</sequence>
<organism evidence="8 9">
    <name type="scientific">Paraliobacillus ryukyuensis</name>
    <dbReference type="NCBI Taxonomy" id="200904"/>
    <lineage>
        <taxon>Bacteria</taxon>
        <taxon>Bacillati</taxon>
        <taxon>Bacillota</taxon>
        <taxon>Bacilli</taxon>
        <taxon>Bacillales</taxon>
        <taxon>Bacillaceae</taxon>
        <taxon>Paraliobacillus</taxon>
    </lineage>
</organism>
<dbReference type="OrthoDB" id="9774531at2"/>
<dbReference type="SFLD" id="SFLDG00180">
    <property type="entry name" value="muconate_cycloisomerase"/>
    <property type="match status" value="1"/>
</dbReference>
<reference evidence="8 9" key="1">
    <citation type="submission" date="2018-06" db="EMBL/GenBank/DDBJ databases">
        <title>Genomic Encyclopedia of Type Strains, Phase IV (KMG-IV): sequencing the most valuable type-strain genomes for metagenomic binning, comparative biology and taxonomic classification.</title>
        <authorList>
            <person name="Goeker M."/>
        </authorList>
    </citation>
    <scope>NUCLEOTIDE SEQUENCE [LARGE SCALE GENOMIC DNA]</scope>
    <source>
        <strain evidence="8 9">DSM 15140</strain>
    </source>
</reference>
<feature type="domain" description="Mandelate racemase/muconate lactonizing enzyme C-terminal" evidence="7">
    <location>
        <begin position="144"/>
        <end position="236"/>
    </location>
</feature>
<dbReference type="GO" id="GO:0016854">
    <property type="term" value="F:racemase and epimerase activity"/>
    <property type="evidence" value="ECO:0007669"/>
    <property type="project" value="UniProtKB-ARBA"/>
</dbReference>
<dbReference type="Gene3D" id="3.30.390.10">
    <property type="entry name" value="Enolase-like, N-terminal domain"/>
    <property type="match status" value="1"/>
</dbReference>
<dbReference type="STRING" id="200904.GCA_900168775_00543"/>
<keyword evidence="3" id="KW-0460">Magnesium</keyword>
<evidence type="ECO:0000313" key="8">
    <source>
        <dbReference type="EMBL" id="RBP00507.1"/>
    </source>
</evidence>
<dbReference type="SFLD" id="SFLDS00001">
    <property type="entry name" value="Enolase"/>
    <property type="match status" value="1"/>
</dbReference>
<proteinExistence type="predicted"/>
<dbReference type="EC" id="4.2.1.113" evidence="5 6"/>
<dbReference type="CDD" id="cd03317">
    <property type="entry name" value="NAAAR"/>
    <property type="match status" value="1"/>
</dbReference>
<dbReference type="InterPro" id="IPR010197">
    <property type="entry name" value="OSBS/NAAAR"/>
</dbReference>
<evidence type="ECO:0000259" key="7">
    <source>
        <dbReference type="SMART" id="SM00922"/>
    </source>
</evidence>
<dbReference type="Proteomes" id="UP000252254">
    <property type="component" value="Unassembled WGS sequence"/>
</dbReference>
<evidence type="ECO:0000256" key="6">
    <source>
        <dbReference type="NCBIfam" id="TIGR01928"/>
    </source>
</evidence>
<accession>A0A366EDP2</accession>
<dbReference type="SMART" id="SM00922">
    <property type="entry name" value="MR_MLE"/>
    <property type="match status" value="1"/>
</dbReference>
<dbReference type="AlphaFoldDB" id="A0A366EDP2"/>
<evidence type="ECO:0000256" key="3">
    <source>
        <dbReference type="ARBA" id="ARBA00022842"/>
    </source>
</evidence>
<dbReference type="EMBL" id="QNRI01000002">
    <property type="protein sequence ID" value="RBP00507.1"/>
    <property type="molecule type" value="Genomic_DNA"/>
</dbReference>
<comment type="cofactor">
    <cofactor evidence="1">
        <name>a divalent metal cation</name>
        <dbReference type="ChEBI" id="CHEBI:60240"/>
    </cofactor>
</comment>
<dbReference type="InterPro" id="IPR013341">
    <property type="entry name" value="Mandelate_racemase_N_dom"/>
</dbReference>
<dbReference type="SUPFAM" id="SSF51604">
    <property type="entry name" value="Enolase C-terminal domain-like"/>
    <property type="match status" value="1"/>
</dbReference>
<dbReference type="SUPFAM" id="SSF54826">
    <property type="entry name" value="Enolase N-terminal domain-like"/>
    <property type="match status" value="1"/>
</dbReference>
<dbReference type="PANTHER" id="PTHR48073:SF5">
    <property type="entry name" value="O-SUCCINYLBENZOATE SYNTHASE"/>
    <property type="match status" value="1"/>
</dbReference>